<evidence type="ECO:0000256" key="17">
    <source>
        <dbReference type="ARBA" id="ARBA00023049"/>
    </source>
</evidence>
<dbReference type="Gene3D" id="2.60.40.1730">
    <property type="entry name" value="tricorn interacting facor f3 domain"/>
    <property type="match status" value="1"/>
</dbReference>
<evidence type="ECO:0000256" key="19">
    <source>
        <dbReference type="ARBA" id="ARBA00023157"/>
    </source>
</evidence>
<dbReference type="InterPro" id="IPR027268">
    <property type="entry name" value="Peptidase_M4/M1_CTD_sf"/>
</dbReference>
<name>A0ABR1AS22_POLSC</name>
<dbReference type="InterPro" id="IPR024571">
    <property type="entry name" value="ERAP1-like_C_dom"/>
</dbReference>
<evidence type="ECO:0000256" key="9">
    <source>
        <dbReference type="ARBA" id="ARBA00022670"/>
    </source>
</evidence>
<keyword evidence="17 22" id="KW-0482">Metalloprotease</keyword>
<dbReference type="InterPro" id="IPR050344">
    <property type="entry name" value="Peptidase_M1_aminopeptidases"/>
</dbReference>
<keyword evidence="18" id="KW-0472">Membrane</keyword>
<keyword evidence="20" id="KW-0325">Glycoprotein</keyword>
<dbReference type="Gene3D" id="2.60.40.1910">
    <property type="match status" value="1"/>
</dbReference>
<evidence type="ECO:0000256" key="2">
    <source>
        <dbReference type="ARBA" id="ARBA00004401"/>
    </source>
</evidence>
<evidence type="ECO:0000256" key="15">
    <source>
        <dbReference type="ARBA" id="ARBA00022968"/>
    </source>
</evidence>
<dbReference type="Proteomes" id="UP001359485">
    <property type="component" value="Unassembled WGS sequence"/>
</dbReference>
<evidence type="ECO:0000259" key="25">
    <source>
        <dbReference type="Pfam" id="PF17900"/>
    </source>
</evidence>
<dbReference type="PRINTS" id="PR00756">
    <property type="entry name" value="ALADIPTASE"/>
</dbReference>
<evidence type="ECO:0000256" key="8">
    <source>
        <dbReference type="ARBA" id="ARBA00022622"/>
    </source>
</evidence>
<keyword evidence="10" id="KW-0812">Transmembrane</keyword>
<proteinExistence type="inferred from homology"/>
<sequence length="900" mass="102448">MNSNQWMLSPLVPQYIKPLEYDILIEPDLDAGVFTGKVVISLKIAGTGSYIPVHVKNLEVTGSHLSDENDKTVSAKTSYCEKNQFFVLSLPEGNTFHPGLYKIVLSFKGSLMGKIVGLYKSSYLDETTNAERKIATTKFEPVDARQAFPCFDEPSLKAKFKIRIVRPKDQYSALSNMNVLKEEPGPGPNQVTVHFPETVPMSTYLVCFIVSDFKDSGVAMVDNKGTAFPVKIYSTPGQVQNTLFSKVAAASVAKFYIDYFDIPYALPKLAHVASLADLIAIPDFVSGAMENWGLITFRETGLLFNEKENSAANKQRVATVVSHEISHQWFGNLVTMKWWDDLWLNEGFASFMQYKGVEFGIPECKDWQMLDQAIHEQIQDVMKSDALNSSHPIIQPVNNPNQITEIFDKISYSKGHAVIRMLEGFMGEEKFRTGVQKYLKEHVFANAATPDLWAVFNKELGDPEVNVQDVMDTWTRQMGLPLINVKNTSNSLVLTQERFLSDGQAQFKSSDSPYGYKWDIPVHYVVEGSSPKLIWFNRGSNSVSIPLQSDKKLIKLNHKQLGYYRVNYDVDTWMEFDSVLKSKHERLDRVDRANLLDDAFNLAGAGRLDYGLALEMTGYLQNEREFLPWATASDGLFDIIQLLSSSPYYPAIRQYVRSLVGSLYGTEKGQFSWNVSPEDSHIYRLLRIKILSLACYSGLPACLNDVGLKFLDWIKNPETEIHPDVRSLIYRYGMSVVGKEYEWDALWKRYLDEKNVQEKINMLRALAAVKEPWLLSRYVELSKNETNIRSQDYFSVLGYISSNPVGNPIVWKFYRNEWPYLVKRFSLYHRVMGTFISTLTSGFSTEVELEEVEAFYAKYPDAGAGANARKAALDRIKQNMYWLKKNEATIGAWLKKKKFL</sequence>
<evidence type="ECO:0000256" key="3">
    <source>
        <dbReference type="ARBA" id="ARBA00004609"/>
    </source>
</evidence>
<comment type="subunit">
    <text evidence="5">Homodimer; disulfide-linked.</text>
</comment>
<evidence type="ECO:0000313" key="26">
    <source>
        <dbReference type="EMBL" id="KAK6626526.1"/>
    </source>
</evidence>
<dbReference type="InterPro" id="IPR014782">
    <property type="entry name" value="Peptidase_M1_dom"/>
</dbReference>
<evidence type="ECO:0000256" key="10">
    <source>
        <dbReference type="ARBA" id="ARBA00022692"/>
    </source>
</evidence>
<gene>
    <name evidence="26" type="ORF">RUM44_008999</name>
</gene>
<comment type="similarity">
    <text evidence="4 22">Belongs to the peptidase M1 family.</text>
</comment>
<comment type="subcellular location">
    <subcellularLocation>
        <location evidence="3">Cell membrane</location>
        <topology evidence="3">Lipid-anchor</topology>
        <topology evidence="3">GPI-anchor</topology>
    </subcellularLocation>
    <subcellularLocation>
        <location evidence="2">Cell membrane</location>
        <topology evidence="2">Single-pass type II membrane protein</topology>
    </subcellularLocation>
</comment>
<feature type="domain" description="ERAP1-like C-terminal" evidence="24">
    <location>
        <begin position="553"/>
        <end position="877"/>
    </location>
</feature>
<feature type="domain" description="Aminopeptidase N-like N-terminal" evidence="25">
    <location>
        <begin position="17"/>
        <end position="205"/>
    </location>
</feature>
<dbReference type="CDD" id="cd09601">
    <property type="entry name" value="M1_APN-Q_like"/>
    <property type="match status" value="1"/>
</dbReference>
<dbReference type="PANTHER" id="PTHR11533">
    <property type="entry name" value="PROTEASE M1 ZINC METALLOPROTEASE"/>
    <property type="match status" value="1"/>
</dbReference>
<dbReference type="Gene3D" id="1.10.390.10">
    <property type="entry name" value="Neutral Protease Domain 2"/>
    <property type="match status" value="1"/>
</dbReference>
<evidence type="ECO:0000259" key="23">
    <source>
        <dbReference type="Pfam" id="PF01433"/>
    </source>
</evidence>
<evidence type="ECO:0000256" key="6">
    <source>
        <dbReference type="ARBA" id="ARBA00022438"/>
    </source>
</evidence>
<keyword evidence="13 22" id="KW-0862">Zinc</keyword>
<dbReference type="Pfam" id="PF11838">
    <property type="entry name" value="ERAP1_C"/>
    <property type="match status" value="1"/>
</dbReference>
<keyword evidence="16" id="KW-1133">Transmembrane helix</keyword>
<comment type="caution">
    <text evidence="26">The sequence shown here is derived from an EMBL/GenBank/DDBJ whole genome shotgun (WGS) entry which is preliminary data.</text>
</comment>
<evidence type="ECO:0000256" key="1">
    <source>
        <dbReference type="ARBA" id="ARBA00001703"/>
    </source>
</evidence>
<keyword evidence="9 22" id="KW-0645">Protease</keyword>
<dbReference type="PANTHER" id="PTHR11533:SF276">
    <property type="entry name" value="GLUTAMYL AMINOPEPTIDASE"/>
    <property type="match status" value="1"/>
</dbReference>
<evidence type="ECO:0000256" key="21">
    <source>
        <dbReference type="ARBA" id="ARBA00023288"/>
    </source>
</evidence>
<dbReference type="SUPFAM" id="SSF55486">
    <property type="entry name" value="Metalloproteases ('zincins'), catalytic domain"/>
    <property type="match status" value="1"/>
</dbReference>
<dbReference type="InterPro" id="IPR042097">
    <property type="entry name" value="Aminopeptidase_N-like_N_sf"/>
</dbReference>
<keyword evidence="14" id="KW-0106">Calcium</keyword>
<comment type="cofactor">
    <cofactor evidence="22">
        <name>Zn(2+)</name>
        <dbReference type="ChEBI" id="CHEBI:29105"/>
    </cofactor>
    <text evidence="22">Binds 1 zinc ion per subunit.</text>
</comment>
<keyword evidence="27" id="KW-1185">Reference proteome</keyword>
<evidence type="ECO:0000256" key="7">
    <source>
        <dbReference type="ARBA" id="ARBA00022475"/>
    </source>
</evidence>
<keyword evidence="8" id="KW-0336">GPI-anchor</keyword>
<dbReference type="EC" id="3.4.11.-" evidence="22"/>
<dbReference type="SUPFAM" id="SSF63737">
    <property type="entry name" value="Leukotriene A4 hydrolase N-terminal domain"/>
    <property type="match status" value="1"/>
</dbReference>
<evidence type="ECO:0000256" key="11">
    <source>
        <dbReference type="ARBA" id="ARBA00022723"/>
    </source>
</evidence>
<keyword evidence="19" id="KW-1015">Disulfide bond</keyword>
<keyword evidence="6 22" id="KW-0031">Aminopeptidase</keyword>
<keyword evidence="12 22" id="KW-0378">Hydrolase</keyword>
<evidence type="ECO:0000256" key="13">
    <source>
        <dbReference type="ARBA" id="ARBA00022833"/>
    </source>
</evidence>
<evidence type="ECO:0000256" key="5">
    <source>
        <dbReference type="ARBA" id="ARBA00011748"/>
    </source>
</evidence>
<evidence type="ECO:0000256" key="12">
    <source>
        <dbReference type="ARBA" id="ARBA00022801"/>
    </source>
</evidence>
<keyword evidence="7" id="KW-1003">Cell membrane</keyword>
<organism evidence="26 27">
    <name type="scientific">Polyplax serrata</name>
    <name type="common">Common mouse louse</name>
    <dbReference type="NCBI Taxonomy" id="468196"/>
    <lineage>
        <taxon>Eukaryota</taxon>
        <taxon>Metazoa</taxon>
        <taxon>Ecdysozoa</taxon>
        <taxon>Arthropoda</taxon>
        <taxon>Hexapoda</taxon>
        <taxon>Insecta</taxon>
        <taxon>Pterygota</taxon>
        <taxon>Neoptera</taxon>
        <taxon>Paraneoptera</taxon>
        <taxon>Psocodea</taxon>
        <taxon>Troctomorpha</taxon>
        <taxon>Phthiraptera</taxon>
        <taxon>Anoplura</taxon>
        <taxon>Polyplacidae</taxon>
        <taxon>Polyplax</taxon>
    </lineage>
</organism>
<evidence type="ECO:0000259" key="24">
    <source>
        <dbReference type="Pfam" id="PF11838"/>
    </source>
</evidence>
<evidence type="ECO:0000313" key="27">
    <source>
        <dbReference type="Proteomes" id="UP001359485"/>
    </source>
</evidence>
<dbReference type="EMBL" id="JAWJWF010000045">
    <property type="protein sequence ID" value="KAK6626526.1"/>
    <property type="molecule type" value="Genomic_DNA"/>
</dbReference>
<dbReference type="Gene3D" id="1.25.50.20">
    <property type="match status" value="1"/>
</dbReference>
<comment type="catalytic activity">
    <reaction evidence="1">
        <text>Release of N-terminal glutamate (and to a lesser extent aspartate) from a peptide.</text>
        <dbReference type="EC" id="3.4.11.7"/>
    </reaction>
</comment>
<dbReference type="Pfam" id="PF01433">
    <property type="entry name" value="Peptidase_M1"/>
    <property type="match status" value="1"/>
</dbReference>
<evidence type="ECO:0000256" key="16">
    <source>
        <dbReference type="ARBA" id="ARBA00022989"/>
    </source>
</evidence>
<evidence type="ECO:0000256" key="14">
    <source>
        <dbReference type="ARBA" id="ARBA00022837"/>
    </source>
</evidence>
<keyword evidence="21" id="KW-0449">Lipoprotein</keyword>
<dbReference type="Pfam" id="PF17900">
    <property type="entry name" value="Peptidase_M1_N"/>
    <property type="match status" value="1"/>
</dbReference>
<evidence type="ECO:0000256" key="22">
    <source>
        <dbReference type="RuleBase" id="RU364040"/>
    </source>
</evidence>
<protein>
    <recommendedName>
        <fullName evidence="22">Aminopeptidase</fullName>
        <ecNumber evidence="22">3.4.11.-</ecNumber>
    </recommendedName>
</protein>
<evidence type="ECO:0000256" key="20">
    <source>
        <dbReference type="ARBA" id="ARBA00023180"/>
    </source>
</evidence>
<keyword evidence="11 22" id="KW-0479">Metal-binding</keyword>
<dbReference type="InterPro" id="IPR045357">
    <property type="entry name" value="Aminopeptidase_N-like_N"/>
</dbReference>
<dbReference type="InterPro" id="IPR001930">
    <property type="entry name" value="Peptidase_M1"/>
</dbReference>
<dbReference type="InterPro" id="IPR034016">
    <property type="entry name" value="M1_APN-typ"/>
</dbReference>
<evidence type="ECO:0000256" key="4">
    <source>
        <dbReference type="ARBA" id="ARBA00010136"/>
    </source>
</evidence>
<accession>A0ABR1AS22</accession>
<evidence type="ECO:0000256" key="18">
    <source>
        <dbReference type="ARBA" id="ARBA00023136"/>
    </source>
</evidence>
<reference evidence="26 27" key="1">
    <citation type="submission" date="2023-09" db="EMBL/GenBank/DDBJ databases">
        <title>Genomes of two closely related lineages of the louse Polyplax serrata with different host specificities.</title>
        <authorList>
            <person name="Martinu J."/>
            <person name="Tarabai H."/>
            <person name="Stefka J."/>
            <person name="Hypsa V."/>
        </authorList>
    </citation>
    <scope>NUCLEOTIDE SEQUENCE [LARGE SCALE GENOMIC DNA]</scope>
    <source>
        <strain evidence="26">98ZLc_SE</strain>
    </source>
</reference>
<keyword evidence="15" id="KW-0735">Signal-anchor</keyword>
<feature type="domain" description="Peptidase M1 membrane alanine aminopeptidase" evidence="23">
    <location>
        <begin position="251"/>
        <end position="474"/>
    </location>
</feature>